<protein>
    <submittedName>
        <fullName evidence="11">Hydrogenase</fullName>
    </submittedName>
</protein>
<evidence type="ECO:0000256" key="9">
    <source>
        <dbReference type="SAM" id="SignalP"/>
    </source>
</evidence>
<feature type="transmembrane region" description="Helical" evidence="8">
    <location>
        <begin position="473"/>
        <end position="491"/>
    </location>
</feature>
<dbReference type="InterPro" id="IPR001750">
    <property type="entry name" value="ND/Mrp_TM"/>
</dbReference>
<comment type="subcellular location">
    <subcellularLocation>
        <location evidence="1">Cell membrane</location>
        <topology evidence="1">Multi-pass membrane protein</topology>
    </subcellularLocation>
    <subcellularLocation>
        <location evidence="7">Membrane</location>
        <topology evidence="7">Multi-pass membrane protein</topology>
    </subcellularLocation>
</comment>
<organism evidence="11 12">
    <name type="scientific">Desulfuromonas versatilis</name>
    <dbReference type="NCBI Taxonomy" id="2802975"/>
    <lineage>
        <taxon>Bacteria</taxon>
        <taxon>Pseudomonadati</taxon>
        <taxon>Thermodesulfobacteriota</taxon>
        <taxon>Desulfuromonadia</taxon>
        <taxon>Desulfuromonadales</taxon>
        <taxon>Desulfuromonadaceae</taxon>
        <taxon>Desulfuromonas</taxon>
    </lineage>
</organism>
<feature type="transmembrane region" description="Helical" evidence="8">
    <location>
        <begin position="204"/>
        <end position="230"/>
    </location>
</feature>
<sequence length="667" mass="69672">MTLLLAAMAILAGGALAALPAARRPELASRVGALVALLGSLPAAAAALRVLLSGEAASLNLPWSVPGGAFALALDPLAAFFLLPIALLAPLCALYAGPYLRQEGRHRSLAPHWFFFNLLIAAMLLVVTAANAVLFLAGWELMTLCSYFLVAWDHRHPEVRQAAWLYLMAAHCGLMLLLVLFLLAGSYCGSLNFADFAPLSGLPATAAATLFLLAVGGFGVKAGLFPLHVWLPDAHPAAPSHVSALMSGVLVKTGIYGILRMATLLPPAPAWWGWLLALLGIGGALYGISLAALQRDIKRCLAYSTVENVGIVFLGQGVGMVAAGQGHPAIAALALAGGLLHLWNHALFKGLMFLGAGALFTATGTRDMDRMGGLLRRMPTTGALWLGGSLAIAALPPLNGLVGEWLIYLGLLQSGLTETGFATLAPLLLVGLLGLTGALALVTFTRLVGISLLGEPRSEAAGQAREAAPEMRAAMAVLLSGCLAVGLYPQGALRLLATPLAVLDAEAGAALAGPAGQLAGLGRWALLLWLALAAAALLLAALRRRCGRAAEPTWGCGFAFPAPRMSYTGEAYAELCQDHLLPKVLRPQVEGGRVQGLFPAPARLRQSSSDPTLERLLRPFSAWVAERCVKLRWLQQGRLHAYLLYIFITCAALLGWIVLAGHGGGSS</sequence>
<evidence type="ECO:0000256" key="4">
    <source>
        <dbReference type="ARBA" id="ARBA00022989"/>
    </source>
</evidence>
<dbReference type="Pfam" id="PF00361">
    <property type="entry name" value="Proton_antipo_M"/>
    <property type="match status" value="1"/>
</dbReference>
<feature type="transmembrane region" description="Helical" evidence="8">
    <location>
        <begin position="383"/>
        <end position="407"/>
    </location>
</feature>
<feature type="transmembrane region" description="Helical" evidence="8">
    <location>
        <begin position="427"/>
        <end position="453"/>
    </location>
</feature>
<evidence type="ECO:0000256" key="8">
    <source>
        <dbReference type="SAM" id="Phobius"/>
    </source>
</evidence>
<evidence type="ECO:0000313" key="11">
    <source>
        <dbReference type="EMBL" id="BCR03682.1"/>
    </source>
</evidence>
<evidence type="ECO:0000256" key="2">
    <source>
        <dbReference type="ARBA" id="ARBA00022475"/>
    </source>
</evidence>
<feature type="chain" id="PRO_5047355307" evidence="9">
    <location>
        <begin position="18"/>
        <end position="667"/>
    </location>
</feature>
<name>A0ABM8HMW1_9BACT</name>
<evidence type="ECO:0000256" key="5">
    <source>
        <dbReference type="ARBA" id="ARBA00023002"/>
    </source>
</evidence>
<feature type="transmembrane region" description="Helical" evidence="8">
    <location>
        <begin position="109"/>
        <end position="127"/>
    </location>
</feature>
<evidence type="ECO:0000256" key="1">
    <source>
        <dbReference type="ARBA" id="ARBA00004651"/>
    </source>
</evidence>
<dbReference type="PRINTS" id="PR01437">
    <property type="entry name" value="NUOXDRDTASE4"/>
</dbReference>
<evidence type="ECO:0000259" key="10">
    <source>
        <dbReference type="Pfam" id="PF00361"/>
    </source>
</evidence>
<keyword evidence="12" id="KW-1185">Reference proteome</keyword>
<evidence type="ECO:0000256" key="6">
    <source>
        <dbReference type="ARBA" id="ARBA00023136"/>
    </source>
</evidence>
<dbReference type="EMBL" id="AP024355">
    <property type="protein sequence ID" value="BCR03682.1"/>
    <property type="molecule type" value="Genomic_DNA"/>
</dbReference>
<reference evidence="11 12" key="2">
    <citation type="journal article" date="2021" name="Int. J. Syst. Evol. Microbiol.">
        <title>Isolation and Polyphasic Characterization of Desulfuromonas versatilis sp. Nov., an Electrogenic Bacteria Capable of Versatile Metabolism Isolated from a Graphene Oxide-Reducing Enrichment Culture.</title>
        <authorList>
            <person name="Xie L."/>
            <person name="Yoshida N."/>
            <person name="Ishii S."/>
            <person name="Meng L."/>
        </authorList>
    </citation>
    <scope>NUCLEOTIDE SEQUENCE [LARGE SCALE GENOMIC DNA]</scope>
    <source>
        <strain evidence="11 12">NIT-T3</strain>
    </source>
</reference>
<feature type="domain" description="NADH:quinone oxidoreductase/Mrp antiporter transmembrane" evidence="10">
    <location>
        <begin position="130"/>
        <end position="416"/>
    </location>
</feature>
<feature type="transmembrane region" description="Helical" evidence="8">
    <location>
        <begin position="164"/>
        <end position="184"/>
    </location>
</feature>
<feature type="transmembrane region" description="Helical" evidence="8">
    <location>
        <begin position="342"/>
        <end position="362"/>
    </location>
</feature>
<feature type="transmembrane region" description="Helical" evidence="8">
    <location>
        <begin position="271"/>
        <end position="293"/>
    </location>
</feature>
<keyword evidence="4 8" id="KW-1133">Transmembrane helix</keyword>
<proteinExistence type="predicted"/>
<feature type="signal peptide" evidence="9">
    <location>
        <begin position="1"/>
        <end position="17"/>
    </location>
</feature>
<keyword evidence="9" id="KW-0732">Signal</keyword>
<dbReference type="PANTHER" id="PTHR42682:SF3">
    <property type="entry name" value="FORMATE HYDROGENLYASE SUBUNIT 3-RELATED"/>
    <property type="match status" value="1"/>
</dbReference>
<keyword evidence="3 7" id="KW-0812">Transmembrane</keyword>
<dbReference type="RefSeq" id="WP_221251144.1">
    <property type="nucleotide sequence ID" value="NZ_AP024355.1"/>
</dbReference>
<feature type="transmembrane region" description="Helical" evidence="8">
    <location>
        <begin position="300"/>
        <end position="322"/>
    </location>
</feature>
<evidence type="ECO:0000256" key="7">
    <source>
        <dbReference type="RuleBase" id="RU000320"/>
    </source>
</evidence>
<dbReference type="Proteomes" id="UP001319827">
    <property type="component" value="Chromosome"/>
</dbReference>
<reference evidence="11 12" key="1">
    <citation type="journal article" date="2016" name="C (Basel)">
        <title>Selective Growth of and Electricity Production by Marine Exoelectrogenic Bacteria in Self-Aggregated Hydrogel of Microbially Reduced Graphene Oxide.</title>
        <authorList>
            <person name="Yoshida N."/>
            <person name="Goto Y."/>
            <person name="Miyata Y."/>
        </authorList>
    </citation>
    <scope>NUCLEOTIDE SEQUENCE [LARGE SCALE GENOMIC DNA]</scope>
    <source>
        <strain evidence="11 12">NIT-T3</strain>
    </source>
</reference>
<dbReference type="InterPro" id="IPR052175">
    <property type="entry name" value="ComplexI-like_HydComp"/>
</dbReference>
<feature type="transmembrane region" description="Helical" evidence="8">
    <location>
        <begin position="27"/>
        <end position="50"/>
    </location>
</feature>
<keyword evidence="2" id="KW-1003">Cell membrane</keyword>
<feature type="transmembrane region" description="Helical" evidence="8">
    <location>
        <begin position="639"/>
        <end position="659"/>
    </location>
</feature>
<keyword evidence="5" id="KW-0560">Oxidoreductase</keyword>
<evidence type="ECO:0000313" key="12">
    <source>
        <dbReference type="Proteomes" id="UP001319827"/>
    </source>
</evidence>
<gene>
    <name evidence="11" type="primary">ehrA-2_2</name>
    <name evidence="11" type="ORF">DESUT3_07510</name>
</gene>
<accession>A0ABM8HMW1</accession>
<dbReference type="InterPro" id="IPR003918">
    <property type="entry name" value="NADH_UbQ_OxRdtase"/>
</dbReference>
<dbReference type="PANTHER" id="PTHR42682">
    <property type="entry name" value="HYDROGENASE-4 COMPONENT F"/>
    <property type="match status" value="1"/>
</dbReference>
<evidence type="ECO:0000256" key="3">
    <source>
        <dbReference type="ARBA" id="ARBA00022692"/>
    </source>
</evidence>
<keyword evidence="6 8" id="KW-0472">Membrane</keyword>
<feature type="transmembrane region" description="Helical" evidence="8">
    <location>
        <begin position="80"/>
        <end position="97"/>
    </location>
</feature>
<feature type="transmembrane region" description="Helical" evidence="8">
    <location>
        <begin position="524"/>
        <end position="542"/>
    </location>
</feature>